<dbReference type="CDD" id="cd05466">
    <property type="entry name" value="PBP2_LTTR_substrate"/>
    <property type="match status" value="1"/>
</dbReference>
<dbReference type="GO" id="GO:0032993">
    <property type="term" value="C:protein-DNA complex"/>
    <property type="evidence" value="ECO:0007669"/>
    <property type="project" value="TreeGrafter"/>
</dbReference>
<reference evidence="6 7" key="1">
    <citation type="submission" date="2019-12" db="EMBL/GenBank/DDBJ databases">
        <title>Microbes associate with the intestines of laboratory mice.</title>
        <authorList>
            <person name="Navarre W."/>
            <person name="Wong E."/>
        </authorList>
    </citation>
    <scope>NUCLEOTIDE SEQUENCE [LARGE SCALE GENOMIC DNA]</scope>
    <source>
        <strain evidence="6 7">NM51_B2-22</strain>
    </source>
</reference>
<dbReference type="Pfam" id="PF03466">
    <property type="entry name" value="LysR_substrate"/>
    <property type="match status" value="1"/>
</dbReference>
<evidence type="ECO:0000313" key="7">
    <source>
        <dbReference type="Proteomes" id="UP000461595"/>
    </source>
</evidence>
<dbReference type="SUPFAM" id="SSF46785">
    <property type="entry name" value="Winged helix' DNA-binding domain"/>
    <property type="match status" value="1"/>
</dbReference>
<dbReference type="GO" id="GO:0003677">
    <property type="term" value="F:DNA binding"/>
    <property type="evidence" value="ECO:0007669"/>
    <property type="project" value="UniProtKB-KW"/>
</dbReference>
<comment type="similarity">
    <text evidence="1">Belongs to the LysR transcriptional regulatory family.</text>
</comment>
<dbReference type="RefSeq" id="WP_160333297.1">
    <property type="nucleotide sequence ID" value="NZ_WSRS01000082.1"/>
</dbReference>
<evidence type="ECO:0000256" key="1">
    <source>
        <dbReference type="ARBA" id="ARBA00009437"/>
    </source>
</evidence>
<evidence type="ECO:0000256" key="3">
    <source>
        <dbReference type="ARBA" id="ARBA00023125"/>
    </source>
</evidence>
<dbReference type="Proteomes" id="UP000461595">
    <property type="component" value="Unassembled WGS sequence"/>
</dbReference>
<keyword evidence="4" id="KW-0804">Transcription</keyword>
<accession>A0A7X3KDC8</accession>
<keyword evidence="2" id="KW-0805">Transcription regulation</keyword>
<name>A0A7X3KDC8_9STRE</name>
<dbReference type="OrthoDB" id="9803735at2"/>
<dbReference type="FunFam" id="1.10.10.10:FF:000001">
    <property type="entry name" value="LysR family transcriptional regulator"/>
    <property type="match status" value="1"/>
</dbReference>
<dbReference type="GO" id="GO:0003700">
    <property type="term" value="F:DNA-binding transcription factor activity"/>
    <property type="evidence" value="ECO:0007669"/>
    <property type="project" value="InterPro"/>
</dbReference>
<dbReference type="PANTHER" id="PTHR30346:SF0">
    <property type="entry name" value="HCA OPERON TRANSCRIPTIONAL ACTIVATOR HCAR"/>
    <property type="match status" value="1"/>
</dbReference>
<feature type="domain" description="HTH lysR-type" evidence="5">
    <location>
        <begin position="1"/>
        <end position="58"/>
    </location>
</feature>
<dbReference type="Pfam" id="PF00126">
    <property type="entry name" value="HTH_1"/>
    <property type="match status" value="1"/>
</dbReference>
<evidence type="ECO:0000256" key="4">
    <source>
        <dbReference type="ARBA" id="ARBA00023163"/>
    </source>
</evidence>
<evidence type="ECO:0000313" key="6">
    <source>
        <dbReference type="EMBL" id="MVX59528.1"/>
    </source>
</evidence>
<evidence type="ECO:0000259" key="5">
    <source>
        <dbReference type="PROSITE" id="PS50931"/>
    </source>
</evidence>
<keyword evidence="3" id="KW-0238">DNA-binding</keyword>
<dbReference type="InterPro" id="IPR036390">
    <property type="entry name" value="WH_DNA-bd_sf"/>
</dbReference>
<protein>
    <submittedName>
        <fullName evidence="6">LysR family transcriptional regulator</fullName>
    </submittedName>
</protein>
<dbReference type="SUPFAM" id="SSF53850">
    <property type="entry name" value="Periplasmic binding protein-like II"/>
    <property type="match status" value="1"/>
</dbReference>
<dbReference type="InterPro" id="IPR000847">
    <property type="entry name" value="LysR_HTH_N"/>
</dbReference>
<sequence>MNIQQLRNVVALANSGTFREAAEKLYISQPSLSMSIRDLEQELGFKIFNRTNSGTFLTQRGMPFYEKAKSLVQEFDVLENQYQSTEESSEFSVAGQHYDFLPDILTKLAKLWPEHKDFRLFESTTLQILDEVYKGHSEIGLFYLNSQNEKGIQQKLQQMDLEIQTLFSFPTHIYLAETHPLVEKGEISMSDLEIYPTVRFTQEKDEYLYYSENFFDTSISPVLYEVTDRATLNGLLKRTHGYATGSGFLDQEVSPGILALPVKEGRKNTMVCAFRAGSELSAIAQDFLELLVEAAEEIGYV</sequence>
<dbReference type="InterPro" id="IPR005119">
    <property type="entry name" value="LysR_subst-bd"/>
</dbReference>
<proteinExistence type="inferred from homology"/>
<organism evidence="6 7">
    <name type="scientific">Streptococcus danieliae</name>
    <dbReference type="NCBI Taxonomy" id="747656"/>
    <lineage>
        <taxon>Bacteria</taxon>
        <taxon>Bacillati</taxon>
        <taxon>Bacillota</taxon>
        <taxon>Bacilli</taxon>
        <taxon>Lactobacillales</taxon>
        <taxon>Streptococcaceae</taxon>
        <taxon>Streptococcus</taxon>
    </lineage>
</organism>
<dbReference type="Gene3D" id="1.10.10.10">
    <property type="entry name" value="Winged helix-like DNA-binding domain superfamily/Winged helix DNA-binding domain"/>
    <property type="match status" value="1"/>
</dbReference>
<gene>
    <name evidence="6" type="ORF">E5983_07775</name>
</gene>
<dbReference type="AlphaFoldDB" id="A0A7X3KDC8"/>
<dbReference type="InterPro" id="IPR036388">
    <property type="entry name" value="WH-like_DNA-bd_sf"/>
</dbReference>
<dbReference type="Gene3D" id="3.40.190.290">
    <property type="match status" value="1"/>
</dbReference>
<dbReference type="EMBL" id="WSRS01000082">
    <property type="protein sequence ID" value="MVX59528.1"/>
    <property type="molecule type" value="Genomic_DNA"/>
</dbReference>
<comment type="caution">
    <text evidence="6">The sequence shown here is derived from an EMBL/GenBank/DDBJ whole genome shotgun (WGS) entry which is preliminary data.</text>
</comment>
<evidence type="ECO:0000256" key="2">
    <source>
        <dbReference type="ARBA" id="ARBA00023015"/>
    </source>
</evidence>
<dbReference type="PROSITE" id="PS50931">
    <property type="entry name" value="HTH_LYSR"/>
    <property type="match status" value="1"/>
</dbReference>
<dbReference type="PANTHER" id="PTHR30346">
    <property type="entry name" value="TRANSCRIPTIONAL DUAL REGULATOR HCAR-RELATED"/>
    <property type="match status" value="1"/>
</dbReference>
<dbReference type="PRINTS" id="PR00039">
    <property type="entry name" value="HTHLYSR"/>
</dbReference>